<evidence type="ECO:0000313" key="1">
    <source>
        <dbReference type="EMBL" id="RZU47168.1"/>
    </source>
</evidence>
<comment type="caution">
    <text evidence="1">The sequence shown here is derived from an EMBL/GenBank/DDBJ whole genome shotgun (WGS) entry which is preliminary data.</text>
</comment>
<dbReference type="SUPFAM" id="SSF53474">
    <property type="entry name" value="alpha/beta-Hydrolases"/>
    <property type="match status" value="1"/>
</dbReference>
<accession>A0A4Q7Z9I0</accession>
<dbReference type="Proteomes" id="UP000292423">
    <property type="component" value="Unassembled WGS sequence"/>
</dbReference>
<organism evidence="1 2">
    <name type="scientific">Fluviicoccus keumensis</name>
    <dbReference type="NCBI Taxonomy" id="1435465"/>
    <lineage>
        <taxon>Bacteria</taxon>
        <taxon>Pseudomonadati</taxon>
        <taxon>Pseudomonadota</taxon>
        <taxon>Gammaproteobacteria</taxon>
        <taxon>Moraxellales</taxon>
        <taxon>Moraxellaceae</taxon>
        <taxon>Fluviicoccus</taxon>
    </lineage>
</organism>
<dbReference type="AlphaFoldDB" id="A0A4Q7Z9I0"/>
<protein>
    <recommendedName>
        <fullName evidence="3">Alpha/beta hydrolase</fullName>
    </recommendedName>
</protein>
<gene>
    <name evidence="1" type="ORF">EV700_1562</name>
</gene>
<dbReference type="EMBL" id="SHKX01000011">
    <property type="protein sequence ID" value="RZU47168.1"/>
    <property type="molecule type" value="Genomic_DNA"/>
</dbReference>
<dbReference type="InterPro" id="IPR029058">
    <property type="entry name" value="AB_hydrolase_fold"/>
</dbReference>
<dbReference type="Gene3D" id="3.40.50.1820">
    <property type="entry name" value="alpha/beta hydrolase"/>
    <property type="match status" value="1"/>
</dbReference>
<evidence type="ECO:0008006" key="3">
    <source>
        <dbReference type="Google" id="ProtNLM"/>
    </source>
</evidence>
<dbReference type="RefSeq" id="WP_130412422.1">
    <property type="nucleotide sequence ID" value="NZ_SHKX01000011.1"/>
</dbReference>
<name>A0A4Q7Z9I0_9GAMM</name>
<reference evidence="1 2" key="1">
    <citation type="submission" date="2019-02" db="EMBL/GenBank/DDBJ databases">
        <title>Genomic Encyclopedia of Type Strains, Phase IV (KMG-IV): sequencing the most valuable type-strain genomes for metagenomic binning, comparative biology and taxonomic classification.</title>
        <authorList>
            <person name="Goeker M."/>
        </authorList>
    </citation>
    <scope>NUCLEOTIDE SEQUENCE [LARGE SCALE GENOMIC DNA]</scope>
    <source>
        <strain evidence="1 2">DSM 105135</strain>
    </source>
</reference>
<dbReference type="PANTHER" id="PTHR13617">
    <property type="entry name" value="PROTEIN ABHD18"/>
    <property type="match status" value="1"/>
</dbReference>
<evidence type="ECO:0000313" key="2">
    <source>
        <dbReference type="Proteomes" id="UP000292423"/>
    </source>
</evidence>
<proteinExistence type="predicted"/>
<dbReference type="OrthoDB" id="5416778at2"/>
<dbReference type="PANTHER" id="PTHR13617:SF14">
    <property type="entry name" value="PROTEIN ABHD18"/>
    <property type="match status" value="1"/>
</dbReference>
<keyword evidence="2" id="KW-1185">Reference proteome</keyword>
<sequence>MEALSSIVSRVANQTYGHSRNFMPPQPWWQNLEPSFHKFPDDFYLDFRTQTLVESTAVVDIGLRTVMAGYAAACCLPTTLWPAQLMRDSRDRYFYQELADRQDPAQFYRKPEKDVTIRKGKPGPLDFKPEDGGTCELLSFESPFEAVNPNLRASYASHKRNRIAWAEHWRHPGEPRPTICVIHGFMADPYWVNSRFLALPWFYKQGYDVLLMTLPFHGRRQSIGSPFSGYGYFAHGILHVNECMAHAVHDFRLFLDYLFRIGVPKAGVTGISLGGYTTGVLAAVEDRLSFALPNVPVVSLVDLLYEWFPVSPILKAGLRIGGINIHEARHTMAVSCPLTYKPLLPKEKLMIISGAGDRLAPPKHTRLLWEHWGRCRLHWFPGNHIIHLDQGKYLKDMAQFLRDTGFDR</sequence>